<gene>
    <name evidence="1" type="ORF">ABN611_15215</name>
</gene>
<reference evidence="1" key="1">
    <citation type="submission" date="2024-06" db="EMBL/GenBank/DDBJ databases">
        <title>Kribbella sp. strain HUAS MG21 genome sequences.</title>
        <authorList>
            <person name="Mo P."/>
        </authorList>
    </citation>
    <scope>NUCLEOTIDE SEQUENCE</scope>
    <source>
        <strain evidence="1">HUAS MG21</strain>
    </source>
</reference>
<dbReference type="AlphaFoldDB" id="A0AAU7TM66"/>
<name>A0AAU7TM66_9ACTN</name>
<dbReference type="EMBL" id="CP158165">
    <property type="protein sequence ID" value="XBV27739.1"/>
    <property type="molecule type" value="Genomic_DNA"/>
</dbReference>
<protein>
    <submittedName>
        <fullName evidence="1">Uncharacterized protein</fullName>
    </submittedName>
</protein>
<accession>A0AAU7TM66</accession>
<sequence>MPKLGTETRIGSPGWALVVLRISGGGEFRGVAGALEFCDEAEGVLRDVVPALVVGVVRSAVVPAGLVADVDGSAPTWRRSSSPLDFSCT</sequence>
<proteinExistence type="predicted"/>
<organism evidence="1">
    <name type="scientific">Kribbella sp. HUAS MG21</name>
    <dbReference type="NCBI Taxonomy" id="3160966"/>
    <lineage>
        <taxon>Bacteria</taxon>
        <taxon>Bacillati</taxon>
        <taxon>Actinomycetota</taxon>
        <taxon>Actinomycetes</taxon>
        <taxon>Propionibacteriales</taxon>
        <taxon>Kribbellaceae</taxon>
        <taxon>Kribbella</taxon>
    </lineage>
</organism>
<evidence type="ECO:0000313" key="1">
    <source>
        <dbReference type="EMBL" id="XBV27739.1"/>
    </source>
</evidence>
<dbReference type="RefSeq" id="WP_350280521.1">
    <property type="nucleotide sequence ID" value="NZ_CP158165.1"/>
</dbReference>